<comment type="similarity">
    <text evidence="5">Belongs to the aromatic-ring hydroxylase family. TetX subfamily.</text>
</comment>
<dbReference type="PRINTS" id="PR00420">
    <property type="entry name" value="RNGMNOXGNASE"/>
</dbReference>
<evidence type="ECO:0000313" key="8">
    <source>
        <dbReference type="Proteomes" id="UP000472335"/>
    </source>
</evidence>
<evidence type="ECO:0000256" key="2">
    <source>
        <dbReference type="ARBA" id="ARBA00022827"/>
    </source>
</evidence>
<evidence type="ECO:0000313" key="7">
    <source>
        <dbReference type="EMBL" id="NGO14803.1"/>
    </source>
</evidence>
<keyword evidence="2 5" id="KW-0274">FAD</keyword>
<keyword evidence="5" id="KW-0547">Nucleotide-binding</keyword>
<dbReference type="GO" id="GO:0046677">
    <property type="term" value="P:response to antibiotic"/>
    <property type="evidence" value="ECO:0007669"/>
    <property type="project" value="InterPro"/>
</dbReference>
<evidence type="ECO:0000256" key="5">
    <source>
        <dbReference type="HAMAP-Rule" id="MF_00845"/>
    </source>
</evidence>
<feature type="domain" description="FAD-binding" evidence="6">
    <location>
        <begin position="7"/>
        <end position="341"/>
    </location>
</feature>
<dbReference type="GO" id="GO:0004497">
    <property type="term" value="F:monooxygenase activity"/>
    <property type="evidence" value="ECO:0007669"/>
    <property type="project" value="UniProtKB-UniRule"/>
</dbReference>
<dbReference type="GO" id="GO:0005737">
    <property type="term" value="C:cytoplasm"/>
    <property type="evidence" value="ECO:0007669"/>
    <property type="project" value="UniProtKB-SubCell"/>
</dbReference>
<evidence type="ECO:0000256" key="1">
    <source>
        <dbReference type="ARBA" id="ARBA00022630"/>
    </source>
</evidence>
<dbReference type="Pfam" id="PF01494">
    <property type="entry name" value="FAD_binding_3"/>
    <property type="match status" value="1"/>
</dbReference>
<reference evidence="7 8" key="1">
    <citation type="submission" date="2020-02" db="EMBL/GenBank/DDBJ databases">
        <title>Whole-genome analyses of novel actinobacteria.</title>
        <authorList>
            <person name="Sahin N."/>
            <person name="Gencbay T."/>
        </authorList>
    </citation>
    <scope>NUCLEOTIDE SEQUENCE [LARGE SCALE GENOMIC DNA]</scope>
    <source>
        <strain evidence="7 8">HC44</strain>
    </source>
</reference>
<evidence type="ECO:0000259" key="6">
    <source>
        <dbReference type="Pfam" id="PF01494"/>
    </source>
</evidence>
<name>A0A6G4VM08_9ACTN</name>
<keyword evidence="5" id="KW-0963">Cytoplasm</keyword>
<keyword evidence="1 5" id="KW-0285">Flavoprotein</keyword>
<comment type="subunit">
    <text evidence="5">Monomer.</text>
</comment>
<dbReference type="InterPro" id="IPR043683">
    <property type="entry name" value="TetX_monooxygenase"/>
</dbReference>
<dbReference type="AlphaFoldDB" id="A0A6G4VM08"/>
<comment type="subcellular location">
    <subcellularLocation>
        <location evidence="5">Cytoplasm</location>
    </subcellularLocation>
</comment>
<dbReference type="GO" id="GO:0071949">
    <property type="term" value="F:FAD binding"/>
    <property type="evidence" value="ECO:0007669"/>
    <property type="project" value="InterPro"/>
</dbReference>
<proteinExistence type="inferred from homology"/>
<evidence type="ECO:0000256" key="4">
    <source>
        <dbReference type="ARBA" id="ARBA00023033"/>
    </source>
</evidence>
<dbReference type="PANTHER" id="PTHR46972">
    <property type="entry name" value="MONOOXYGENASE ASQM-RELATED"/>
    <property type="match status" value="1"/>
</dbReference>
<accession>A0A6G4VM08</accession>
<feature type="binding site" evidence="5">
    <location>
        <position position="50"/>
    </location>
    <ligand>
        <name>FAD</name>
        <dbReference type="ChEBI" id="CHEBI:57692"/>
    </ligand>
</feature>
<comment type="function">
    <text evidence="5">An FAD-requiring monooxygenase active on some tetracycline antibiotic derivatives, which leads to their inactivation. Hydroxylates carbon 11a of tetracycline and some analogs.</text>
</comment>
<feature type="binding site" evidence="5">
    <location>
        <position position="106"/>
    </location>
    <ligand>
        <name>FAD</name>
        <dbReference type="ChEBI" id="CHEBI:57692"/>
    </ligand>
</feature>
<dbReference type="EMBL" id="JAAKZY010000292">
    <property type="protein sequence ID" value="NGO14803.1"/>
    <property type="molecule type" value="Genomic_DNA"/>
</dbReference>
<dbReference type="Gene3D" id="3.50.50.60">
    <property type="entry name" value="FAD/NAD(P)-binding domain"/>
    <property type="match status" value="1"/>
</dbReference>
<dbReference type="InterPro" id="IPR002938">
    <property type="entry name" value="FAD-bd"/>
</dbReference>
<dbReference type="Proteomes" id="UP000472335">
    <property type="component" value="Unassembled WGS sequence"/>
</dbReference>
<comment type="cofactor">
    <cofactor evidence="5">
        <name>FAD</name>
        <dbReference type="ChEBI" id="CHEBI:57692"/>
    </cofactor>
</comment>
<dbReference type="RefSeq" id="WP_165269538.1">
    <property type="nucleotide sequence ID" value="NZ_JAAKZY010000292.1"/>
</dbReference>
<keyword evidence="8" id="KW-1185">Reference proteome</keyword>
<keyword evidence="4 5" id="KW-0503">Monooxygenase</keyword>
<evidence type="ECO:0000256" key="3">
    <source>
        <dbReference type="ARBA" id="ARBA00023002"/>
    </source>
</evidence>
<dbReference type="InterPro" id="IPR036188">
    <property type="entry name" value="FAD/NAD-bd_sf"/>
</dbReference>
<protein>
    <recommendedName>
        <fullName evidence="5">Flavin-dependent monooxygenase</fullName>
    </recommendedName>
    <alternativeName>
        <fullName evidence="5">TetX monooxygenase</fullName>
        <shortName evidence="5">TetX</shortName>
        <ecNumber evidence="5">1.14.13.-</ecNumber>
    </alternativeName>
</protein>
<sequence>MNTSHHPIAIVGAGLGGLTLARVLHVHGLPATVYEADPSAKSRTQGGQLDIHEDDGQRALADAGLTDEFRAIIHEGAEAQRVLDQHGKLLFDAPDDGTARRPEVLRGDLRRILLDSLPGRTVQWGRRVTGVRPLGDGRHELTFADGSTVTSGLLVGADGAWSKIRPLLSDAKPEYIGTTFIDTYLYDADERHTATAEAVGAGAMYALTPGKGIIAHREAGDILHTYVELNRPSEWIAGVDFTDADAARARVAAEFDGWAPELTALITDGETAPVARMIHTLPDGHRWDRVAGVTLLGDAAHLMPPSGDGANLAMFDGAELGKAIAAHPDDFEAALTAYEKELFPRTEPFYTEAHEMLDLCLGDRAPFGFLDLFNGAPTVSGG</sequence>
<feature type="binding site" evidence="5">
    <location>
        <position position="43"/>
    </location>
    <ligand>
        <name>NADPH</name>
        <dbReference type="ChEBI" id="CHEBI:57783"/>
    </ligand>
</feature>
<gene>
    <name evidence="7" type="ORF">G5C60_46255</name>
</gene>
<comment type="caution">
    <text evidence="7">The sequence shown here is derived from an EMBL/GenBank/DDBJ whole genome shotgun (WGS) entry which is preliminary data.</text>
</comment>
<comment type="domain">
    <text evidence="5">Consists of an N-terminal FAD-binding domain with a Rossman fold and a C-terminal substrate-binding domain.</text>
</comment>
<organism evidence="7 8">
    <name type="scientific">Streptomyces scabichelini</name>
    <dbReference type="NCBI Taxonomy" id="2711217"/>
    <lineage>
        <taxon>Bacteria</taxon>
        <taxon>Bacillati</taxon>
        <taxon>Actinomycetota</taxon>
        <taxon>Actinomycetes</taxon>
        <taxon>Kitasatosporales</taxon>
        <taxon>Streptomycetaceae</taxon>
        <taxon>Streptomyces</taxon>
    </lineage>
</organism>
<keyword evidence="5" id="KW-0521">NADP</keyword>
<comment type="catalytic activity">
    <reaction evidence="5">
        <text>a tetracycline + NADPH + O2 + H(+) = an 11a-hydroxytetracycline + NADP(+) + H2O</text>
        <dbReference type="Rhea" id="RHEA:61444"/>
        <dbReference type="ChEBI" id="CHEBI:15377"/>
        <dbReference type="ChEBI" id="CHEBI:15378"/>
        <dbReference type="ChEBI" id="CHEBI:15379"/>
        <dbReference type="ChEBI" id="CHEBI:57783"/>
        <dbReference type="ChEBI" id="CHEBI:58349"/>
        <dbReference type="ChEBI" id="CHEBI:144644"/>
        <dbReference type="ChEBI" id="CHEBI:144645"/>
    </reaction>
</comment>
<dbReference type="SUPFAM" id="SSF51905">
    <property type="entry name" value="FAD/NAD(P)-binding domain"/>
    <property type="match status" value="1"/>
</dbReference>
<dbReference type="EC" id="1.14.13.-" evidence="5"/>
<dbReference type="PANTHER" id="PTHR46972:SF1">
    <property type="entry name" value="FAD DEPENDENT OXIDOREDUCTASE DOMAIN-CONTAINING PROTEIN"/>
    <property type="match status" value="1"/>
</dbReference>
<dbReference type="HAMAP" id="MF_00845">
    <property type="entry name" value="TetX_monooxygenase"/>
    <property type="match status" value="1"/>
</dbReference>
<feature type="binding site" evidence="5">
    <location>
        <position position="298"/>
    </location>
    <ligand>
        <name>FAD</name>
        <dbReference type="ChEBI" id="CHEBI:57692"/>
    </ligand>
</feature>
<keyword evidence="3 5" id="KW-0560">Oxidoreductase</keyword>